<dbReference type="Gene3D" id="1.20.120.1200">
    <property type="entry name" value="NADH-ubiquinone/plastoquinone oxidoreductase chain 6, subunit NuoJ"/>
    <property type="match status" value="1"/>
</dbReference>
<feature type="transmembrane region" description="Helical" evidence="2">
    <location>
        <begin position="38"/>
        <end position="62"/>
    </location>
</feature>
<comment type="function">
    <text evidence="2">Core subunit of the mitochondrial membrane respiratory chain NADH dehydrogenase (Complex I) which catalyzes electron transfer from NADH through the respiratory chain, using ubiquinone as an electron acceptor. Essential for the catalytic activity and assembly of complex I.</text>
</comment>
<dbReference type="AlphaFoldDB" id="A0A3G2WI07"/>
<feature type="transmembrane region" description="Helical" evidence="2">
    <location>
        <begin position="74"/>
        <end position="94"/>
    </location>
</feature>
<dbReference type="Pfam" id="PF00499">
    <property type="entry name" value="Oxidored_q3"/>
    <property type="match status" value="1"/>
</dbReference>
<dbReference type="EC" id="7.1.1.2" evidence="2"/>
<comment type="subcellular location">
    <subcellularLocation>
        <location evidence="2">Mitochondrion membrane</location>
        <topology evidence="2">Multi-pass membrane protein</topology>
    </subcellularLocation>
</comment>
<feature type="transmembrane region" description="Helical" evidence="2">
    <location>
        <begin position="12"/>
        <end position="32"/>
    </location>
</feature>
<organism evidence="3">
    <name type="scientific">Ophioplinthus gelida</name>
    <dbReference type="NCBI Taxonomy" id="696348"/>
    <lineage>
        <taxon>Eukaryota</taxon>
        <taxon>Metazoa</taxon>
        <taxon>Echinodermata</taxon>
        <taxon>Eleutherozoa</taxon>
        <taxon>Asterozoa</taxon>
        <taxon>Ophiuroidea</taxon>
        <taxon>Myophiuroidea</taxon>
        <taxon>Metophiurida</taxon>
        <taxon>Ophintegrida</taxon>
        <taxon>Amphilepidida</taxon>
        <taxon>Ophiurina</taxon>
        <taxon>Chilophiurina</taxon>
        <taxon>Ophiuridae</taxon>
        <taxon>Ophiurinae</taxon>
        <taxon>Ophioplinthus</taxon>
    </lineage>
</organism>
<keyword evidence="2" id="KW-0472">Membrane</keyword>
<dbReference type="GO" id="GO:0008137">
    <property type="term" value="F:NADH dehydrogenase (ubiquinone) activity"/>
    <property type="evidence" value="ECO:0007669"/>
    <property type="project" value="UniProtKB-UniRule"/>
</dbReference>
<evidence type="ECO:0000256" key="2">
    <source>
        <dbReference type="RuleBase" id="RU004430"/>
    </source>
</evidence>
<gene>
    <name evidence="3" type="primary">nad6</name>
</gene>
<keyword evidence="2" id="KW-0249">Electron transport</keyword>
<geneLocation type="mitochondrion" evidence="3"/>
<dbReference type="InterPro" id="IPR042106">
    <property type="entry name" value="Nuo/plastoQ_OxRdtase_6_NuoJ"/>
</dbReference>
<protein>
    <recommendedName>
        <fullName evidence="1 2">NADH-ubiquinone oxidoreductase chain 6</fullName>
        <ecNumber evidence="2">7.1.1.2</ecNumber>
    </recommendedName>
</protein>
<feature type="transmembrane region" description="Helical" evidence="2">
    <location>
        <begin position="114"/>
        <end position="140"/>
    </location>
</feature>
<dbReference type="InterPro" id="IPR001457">
    <property type="entry name" value="NADH_UbQ/plastoQ_OxRdtase_su6"/>
</dbReference>
<accession>A0A3G2WI07</accession>
<evidence type="ECO:0000256" key="1">
    <source>
        <dbReference type="ARBA" id="ARBA00021095"/>
    </source>
</evidence>
<keyword evidence="2 3" id="KW-0496">Mitochondrion</keyword>
<keyword evidence="2" id="KW-1278">Translocase</keyword>
<name>A0A3G2WI07_9ECHI</name>
<keyword evidence="2" id="KW-0830">Ubiquinone</keyword>
<keyword evidence="2" id="KW-0679">Respiratory chain</keyword>
<keyword evidence="2" id="KW-1133">Transmembrane helix</keyword>
<evidence type="ECO:0000313" key="3">
    <source>
        <dbReference type="EMBL" id="AYO99593.1"/>
    </source>
</evidence>
<dbReference type="GO" id="GO:0031966">
    <property type="term" value="C:mitochondrial membrane"/>
    <property type="evidence" value="ECO:0007669"/>
    <property type="project" value="UniProtKB-SubCell"/>
</dbReference>
<comment type="similarity">
    <text evidence="2">Belongs to the complex I subunit 6 family.</text>
</comment>
<keyword evidence="2" id="KW-0813">Transport</keyword>
<comment type="catalytic activity">
    <reaction evidence="2">
        <text>a ubiquinone + NADH + 5 H(+)(in) = a ubiquinol + NAD(+) + 4 H(+)(out)</text>
        <dbReference type="Rhea" id="RHEA:29091"/>
        <dbReference type="Rhea" id="RHEA-COMP:9565"/>
        <dbReference type="Rhea" id="RHEA-COMP:9566"/>
        <dbReference type="ChEBI" id="CHEBI:15378"/>
        <dbReference type="ChEBI" id="CHEBI:16389"/>
        <dbReference type="ChEBI" id="CHEBI:17976"/>
        <dbReference type="ChEBI" id="CHEBI:57540"/>
        <dbReference type="ChEBI" id="CHEBI:57945"/>
        <dbReference type="EC" id="7.1.1.2"/>
    </reaction>
</comment>
<reference evidence="3" key="1">
    <citation type="journal article" date="2018" name="Mol. Phylogenet. Evol.">
        <title>Conservation of mitochondrial genome arrangements in brittle stars (Echinodermata, Ophiuroidea).</title>
        <authorList>
            <person name="Galaska M.P."/>
            <person name="Li Y."/>
            <person name="Kocot K.M."/>
            <person name="Mahon A.R."/>
            <person name="Halanych K.M."/>
        </authorList>
    </citation>
    <scope>NUCLEOTIDE SEQUENCE</scope>
    <source>
        <strain evidence="3">Op995.3E.2</strain>
    </source>
</reference>
<dbReference type="EMBL" id="MH671875">
    <property type="protein sequence ID" value="AYO99593.1"/>
    <property type="molecule type" value="Genomic_DNA"/>
</dbReference>
<keyword evidence="2" id="KW-0812">Transmembrane</keyword>
<keyword evidence="2" id="KW-0520">NAD</keyword>
<proteinExistence type="inferred from homology"/>
<sequence>MFGGLVLVFSGSPFYGLLGVLFQSLGFLVYLLLWGMPFFSLVIILIYVGGMMVVFLFSTILSAERYPGTSWGEIIFFLLGGSLVFSSFNFSWHFGDLNLTLCTMSNELGLLGVFNGLGVVTCLVGFILLLALIIVLVLAFEHGMVSLRAL</sequence>